<evidence type="ECO:0000259" key="3">
    <source>
        <dbReference type="PROSITE" id="PS50043"/>
    </source>
</evidence>
<dbReference type="Pfam" id="PF00196">
    <property type="entry name" value="GerE"/>
    <property type="match status" value="1"/>
</dbReference>
<dbReference type="GO" id="GO:0006355">
    <property type="term" value="P:regulation of DNA-templated transcription"/>
    <property type="evidence" value="ECO:0007669"/>
    <property type="project" value="InterPro"/>
</dbReference>
<dbReference type="Pfam" id="PF13191">
    <property type="entry name" value="AAA_16"/>
    <property type="match status" value="1"/>
</dbReference>
<dbReference type="InterPro" id="IPR027417">
    <property type="entry name" value="P-loop_NTPase"/>
</dbReference>
<comment type="caution">
    <text evidence="4">The sequence shown here is derived from an EMBL/GenBank/DDBJ whole genome shotgun (WGS) entry which is preliminary data.</text>
</comment>
<dbReference type="GO" id="GO:0003677">
    <property type="term" value="F:DNA binding"/>
    <property type="evidence" value="ECO:0007669"/>
    <property type="project" value="InterPro"/>
</dbReference>
<keyword evidence="5" id="KW-1185">Reference proteome</keyword>
<dbReference type="InterPro" id="IPR036388">
    <property type="entry name" value="WH-like_DNA-bd_sf"/>
</dbReference>
<feature type="domain" description="HTH luxR-type" evidence="3">
    <location>
        <begin position="841"/>
        <end position="906"/>
    </location>
</feature>
<dbReference type="GO" id="GO:0004016">
    <property type="term" value="F:adenylate cyclase activity"/>
    <property type="evidence" value="ECO:0007669"/>
    <property type="project" value="TreeGrafter"/>
</dbReference>
<dbReference type="SUPFAM" id="SSF46894">
    <property type="entry name" value="C-terminal effector domain of the bipartite response regulators"/>
    <property type="match status" value="1"/>
</dbReference>
<dbReference type="GO" id="GO:0005737">
    <property type="term" value="C:cytoplasm"/>
    <property type="evidence" value="ECO:0007669"/>
    <property type="project" value="TreeGrafter"/>
</dbReference>
<dbReference type="PROSITE" id="PS50043">
    <property type="entry name" value="HTH_LUXR_2"/>
    <property type="match status" value="1"/>
</dbReference>
<dbReference type="InterPro" id="IPR041664">
    <property type="entry name" value="AAA_16"/>
</dbReference>
<dbReference type="EMBL" id="CACRYJ010000032">
    <property type="protein sequence ID" value="VZO37193.1"/>
    <property type="molecule type" value="Genomic_DNA"/>
</dbReference>
<gene>
    <name evidence="4" type="primary">liaR_10</name>
    <name evidence="4" type="ORF">HALOF300_02283</name>
</gene>
<dbReference type="SUPFAM" id="SSF52540">
    <property type="entry name" value="P-loop containing nucleoside triphosphate hydrolases"/>
    <property type="match status" value="1"/>
</dbReference>
<evidence type="ECO:0000313" key="4">
    <source>
        <dbReference type="EMBL" id="VZO37193.1"/>
    </source>
</evidence>
<dbReference type="PRINTS" id="PR00038">
    <property type="entry name" value="HTHLUXR"/>
</dbReference>
<dbReference type="AlphaFoldDB" id="A0A7M4DJH6"/>
<dbReference type="InterPro" id="IPR000792">
    <property type="entry name" value="Tscrpt_reg_LuxR_C"/>
</dbReference>
<proteinExistence type="predicted"/>
<dbReference type="PANTHER" id="PTHR16305:SF35">
    <property type="entry name" value="TRANSCRIPTIONAL ACTIVATOR DOMAIN"/>
    <property type="match status" value="1"/>
</dbReference>
<dbReference type="PANTHER" id="PTHR16305">
    <property type="entry name" value="TESTICULAR SOLUBLE ADENYLYL CYCLASE"/>
    <property type="match status" value="1"/>
</dbReference>
<organism evidence="4 5">
    <name type="scientific">Occultella aeris</name>
    <dbReference type="NCBI Taxonomy" id="2761496"/>
    <lineage>
        <taxon>Bacteria</taxon>
        <taxon>Bacillati</taxon>
        <taxon>Actinomycetota</taxon>
        <taxon>Actinomycetes</taxon>
        <taxon>Micrococcales</taxon>
        <taxon>Ruaniaceae</taxon>
        <taxon>Occultella</taxon>
    </lineage>
</organism>
<dbReference type="CDD" id="cd06170">
    <property type="entry name" value="LuxR_C_like"/>
    <property type="match status" value="1"/>
</dbReference>
<accession>A0A7M4DJH6</accession>
<evidence type="ECO:0000256" key="1">
    <source>
        <dbReference type="ARBA" id="ARBA00022741"/>
    </source>
</evidence>
<dbReference type="InterPro" id="IPR003593">
    <property type="entry name" value="AAA+_ATPase"/>
</dbReference>
<protein>
    <submittedName>
        <fullName evidence="4">Transcriptional regulatory protein LiaR</fullName>
    </submittedName>
</protein>
<dbReference type="InterPro" id="IPR016032">
    <property type="entry name" value="Sig_transdc_resp-reg_C-effctor"/>
</dbReference>
<name>A0A7M4DJH6_9MICO</name>
<dbReference type="RefSeq" id="WP_156741050.1">
    <property type="nucleotide sequence ID" value="NZ_CACRYJ010000032.1"/>
</dbReference>
<dbReference type="Proteomes" id="UP000419743">
    <property type="component" value="Unassembled WGS sequence"/>
</dbReference>
<dbReference type="Gene3D" id="1.10.10.10">
    <property type="entry name" value="Winged helix-like DNA-binding domain superfamily/Winged helix DNA-binding domain"/>
    <property type="match status" value="1"/>
</dbReference>
<dbReference type="SMART" id="SM00382">
    <property type="entry name" value="AAA"/>
    <property type="match status" value="1"/>
</dbReference>
<dbReference type="SMART" id="SM00421">
    <property type="entry name" value="HTH_LUXR"/>
    <property type="match status" value="1"/>
</dbReference>
<dbReference type="GO" id="GO:0005524">
    <property type="term" value="F:ATP binding"/>
    <property type="evidence" value="ECO:0007669"/>
    <property type="project" value="UniProtKB-KW"/>
</dbReference>
<keyword evidence="2" id="KW-0067">ATP-binding</keyword>
<evidence type="ECO:0000256" key="2">
    <source>
        <dbReference type="ARBA" id="ARBA00022840"/>
    </source>
</evidence>
<sequence>MTLLGRAAEQETVSRLLASARLGSGGVLTIIGEPGVGKTSLLTEALAGVPPGDVRVLRATPAEAEGNLPFAALHALVLPALPLLDDIPAPQAAALGTALSLRHGGGPDRFAIGAATLSLLSRFAEDGPVVVVLDDVQWADQPSVDAVAFAARRVRNDPIAILIAGRSTEVPEPVRGLPTIELGGLSPEAAEQLLDEAFGSAGRRRDADGLYRSTGGNPLALLELAGEPDAADDAGAGLPRTLPDRLQRTFARRLDALTPDERTVAMVAAMAGDDLRLTRAACGRLGVDPAGLDGAAGAGLIAIDGGHVRFRHPLLRAAAYGSARPDLRRRAHLALADELAGVDADRHAWHLAAATTSLDESVAALLAALGDRAGVRTAFTVASTAFERAARLSPDRGDSHERLIAAAHAAWAGGQRVRALALLDEVEPPSGPATATGTELRATIAVRSGSAREGLGLLERAAELADPDQRVLILAQAWHACMYLADTGAMRRIDARLAAALPFATDPVARAVGLAASGTAGVLLGRDSTVLLRDAVSQLADHVDPLAHPAALPWLLLAPLFLRDADGGGELRSLVDRVRARVGVGALPNLLFHVARDQATTNAWDRAAANYDEAARLARETGQGGELAMSLAGLACLEARSGRAAQCREHAADALARCQERSIRFGEIWCELAVGELALSEGRSAEAVARLGATAARLDEDEVGDPDLHPGPDLVDALLRTGDSEGAAEVARAFTAAAAVNGRPWTLARADRALGLIADDEDFEAHFASALAHHRHTRDEFETARTHLTYGMRLRRAGRRVDARTPLRAALASFDELGARIWAANTRTELEATGEHVPPREAAGPGALTPQELQVCLLLAEGRTTREAAAALFLSPKTIEYHLRKAYTKLAIHSRDELATALRDAG</sequence>
<reference evidence="4 5" key="1">
    <citation type="submission" date="2019-11" db="EMBL/GenBank/DDBJ databases">
        <authorList>
            <person name="Criscuolo A."/>
        </authorList>
    </citation>
    <scope>NUCLEOTIDE SEQUENCE [LARGE SCALE GENOMIC DNA]</scope>
    <source>
        <strain evidence="4">CIP111667</strain>
    </source>
</reference>
<keyword evidence="1" id="KW-0547">Nucleotide-binding</keyword>
<evidence type="ECO:0000313" key="5">
    <source>
        <dbReference type="Proteomes" id="UP000419743"/>
    </source>
</evidence>